<comment type="subcellular location">
    <subcellularLocation>
        <location evidence="2">Cytoplasm</location>
    </subcellularLocation>
    <subcellularLocation>
        <location evidence="1">Nucleus</location>
    </subcellularLocation>
</comment>
<evidence type="ECO:0000256" key="8">
    <source>
        <dbReference type="PROSITE-ProRule" id="PRU00221"/>
    </source>
</evidence>
<dbReference type="EMBL" id="VCGU01000458">
    <property type="protein sequence ID" value="TRY63143.1"/>
    <property type="molecule type" value="Genomic_DNA"/>
</dbReference>
<evidence type="ECO:0000256" key="5">
    <source>
        <dbReference type="ARBA" id="ARBA00022737"/>
    </source>
</evidence>
<protein>
    <recommendedName>
        <fullName evidence="7">WD repeat-containing protein 37</fullName>
    </recommendedName>
</protein>
<dbReference type="PRINTS" id="PR00320">
    <property type="entry name" value="GPROTEINBRPT"/>
</dbReference>
<dbReference type="InterPro" id="IPR019775">
    <property type="entry name" value="WD40_repeat_CS"/>
</dbReference>
<dbReference type="CDD" id="cd00200">
    <property type="entry name" value="WD40"/>
    <property type="match status" value="1"/>
</dbReference>
<dbReference type="PROSITE" id="PS50082">
    <property type="entry name" value="WD_REPEATS_2"/>
    <property type="match status" value="4"/>
</dbReference>
<keyword evidence="4 8" id="KW-0853">WD repeat</keyword>
<feature type="region of interest" description="Disordered" evidence="9">
    <location>
        <begin position="1"/>
        <end position="49"/>
    </location>
</feature>
<evidence type="ECO:0000256" key="7">
    <source>
        <dbReference type="ARBA" id="ARBA00040954"/>
    </source>
</evidence>
<dbReference type="InterPro" id="IPR020472">
    <property type="entry name" value="WD40_PAC1"/>
</dbReference>
<evidence type="ECO:0000256" key="2">
    <source>
        <dbReference type="ARBA" id="ARBA00004496"/>
    </source>
</evidence>
<dbReference type="AlphaFoldDB" id="A0A553NCG7"/>
<keyword evidence="3" id="KW-0963">Cytoplasm</keyword>
<dbReference type="InterPro" id="IPR036322">
    <property type="entry name" value="WD40_repeat_dom_sf"/>
</dbReference>
<feature type="repeat" description="WD" evidence="8">
    <location>
        <begin position="146"/>
        <end position="188"/>
    </location>
</feature>
<name>A0A553NCG7_TIGCA</name>
<dbReference type="InterPro" id="IPR001680">
    <property type="entry name" value="WD40_rpt"/>
</dbReference>
<dbReference type="InterPro" id="IPR015943">
    <property type="entry name" value="WD40/YVTN_repeat-like_dom_sf"/>
</dbReference>
<dbReference type="PANTHER" id="PTHR19855:SF12">
    <property type="entry name" value="WD REPEAT-CONTAINING PROTEIN 37"/>
    <property type="match status" value="1"/>
</dbReference>
<feature type="repeat" description="WD" evidence="8">
    <location>
        <begin position="315"/>
        <end position="349"/>
    </location>
</feature>
<evidence type="ECO:0000313" key="11">
    <source>
        <dbReference type="Proteomes" id="UP000318571"/>
    </source>
</evidence>
<dbReference type="PANTHER" id="PTHR19855">
    <property type="entry name" value="WD40 REPEAT PROTEIN 12, 37"/>
    <property type="match status" value="1"/>
</dbReference>
<evidence type="ECO:0000256" key="1">
    <source>
        <dbReference type="ARBA" id="ARBA00004123"/>
    </source>
</evidence>
<dbReference type="GO" id="GO:0005737">
    <property type="term" value="C:cytoplasm"/>
    <property type="evidence" value="ECO:0007669"/>
    <property type="project" value="UniProtKB-SubCell"/>
</dbReference>
<sequence>MEADPGSRKHKEGYGYGYYGFNRKSSLDRRRGSSHGEDGHGSSSTIIPPSMQKRLNSIFREVEKEFENLYLENLRLREKVDLLERVHMAEKDKDKDTDEPDAFENVLKSFTKKNAFKTRHKLKAHTSKIVSSFKPPQINTARVREYKGHRDGIWDVDVSKVGHPLIATASADKTARIWGIDSGKCLLNYTGHAGSVNSISFHPSQDIALTASGDGTAHVWKASAVPDFTPSGAGGFGLSSEESAADSSEDDRRTSNHPSDLSRCTAVKTPIIALSGHQGVVIGCQWLDDDLAVTAGWDRAAHLYNVETGALMQTLVGHDAELTHVSCHPSKRLVATCSVDTTFRLWDFRETIHSVSVFQGHTEAVTSTAFSRTDQIVSGSDDRSVKVWDLRNMRAPVTSIQAPSAVNRLAVSLNGTIAIPHDNRQVVLYDLQGQKIIRLPRDASKPHNLMVTSVCWAAADISESWRCKANLFSAGFDRIALGWTVRPASKDEKEAKFKE</sequence>
<comment type="caution">
    <text evidence="10">The sequence shown here is derived from an EMBL/GenBank/DDBJ whole genome shotgun (WGS) entry which is preliminary data.</text>
</comment>
<dbReference type="Gene3D" id="2.130.10.10">
    <property type="entry name" value="YVTN repeat-like/Quinoprotein amine dehydrogenase"/>
    <property type="match status" value="2"/>
</dbReference>
<dbReference type="SMART" id="SM00320">
    <property type="entry name" value="WD40"/>
    <property type="match status" value="6"/>
</dbReference>
<dbReference type="PROSITE" id="PS00678">
    <property type="entry name" value="WD_REPEATS_1"/>
    <property type="match status" value="1"/>
</dbReference>
<evidence type="ECO:0000256" key="9">
    <source>
        <dbReference type="SAM" id="MobiDB-lite"/>
    </source>
</evidence>
<keyword evidence="6" id="KW-0539">Nucleus</keyword>
<dbReference type="Proteomes" id="UP000318571">
    <property type="component" value="Chromosome 10"/>
</dbReference>
<keyword evidence="5" id="KW-0677">Repeat</keyword>
<reference evidence="10 11" key="1">
    <citation type="journal article" date="2018" name="Nat. Ecol. Evol.">
        <title>Genomic signatures of mitonuclear coevolution across populations of Tigriopus californicus.</title>
        <authorList>
            <person name="Barreto F.S."/>
            <person name="Watson E.T."/>
            <person name="Lima T.G."/>
            <person name="Willett C.S."/>
            <person name="Edmands S."/>
            <person name="Li W."/>
            <person name="Burton R.S."/>
        </authorList>
    </citation>
    <scope>NUCLEOTIDE SEQUENCE [LARGE SCALE GENOMIC DNA]</scope>
    <source>
        <strain evidence="10 11">San Diego</strain>
    </source>
</reference>
<evidence type="ECO:0000256" key="3">
    <source>
        <dbReference type="ARBA" id="ARBA00022490"/>
    </source>
</evidence>
<gene>
    <name evidence="10" type="ORF">TCAL_00346</name>
</gene>
<dbReference type="GO" id="GO:0005634">
    <property type="term" value="C:nucleus"/>
    <property type="evidence" value="ECO:0007669"/>
    <property type="project" value="UniProtKB-SubCell"/>
</dbReference>
<dbReference type="STRING" id="6832.A0A553NCG7"/>
<feature type="repeat" description="WD" evidence="8">
    <location>
        <begin position="189"/>
        <end position="221"/>
    </location>
</feature>
<evidence type="ECO:0000256" key="4">
    <source>
        <dbReference type="ARBA" id="ARBA00022574"/>
    </source>
</evidence>
<feature type="region of interest" description="Disordered" evidence="9">
    <location>
        <begin position="236"/>
        <end position="261"/>
    </location>
</feature>
<dbReference type="Pfam" id="PF00400">
    <property type="entry name" value="WD40"/>
    <property type="match status" value="4"/>
</dbReference>
<evidence type="ECO:0000256" key="6">
    <source>
        <dbReference type="ARBA" id="ARBA00023242"/>
    </source>
</evidence>
<feature type="compositionally biased region" description="Basic and acidic residues" evidence="9">
    <location>
        <begin position="25"/>
        <end position="40"/>
    </location>
</feature>
<dbReference type="OMA" id="ATMKSHQ"/>
<evidence type="ECO:0000313" key="10">
    <source>
        <dbReference type="EMBL" id="TRY63143.1"/>
    </source>
</evidence>
<proteinExistence type="predicted"/>
<keyword evidence="11" id="KW-1185">Reference proteome</keyword>
<accession>A0A553NCG7</accession>
<feature type="repeat" description="WD" evidence="8">
    <location>
        <begin position="358"/>
        <end position="398"/>
    </location>
</feature>
<dbReference type="PROSITE" id="PS50294">
    <property type="entry name" value="WD_REPEATS_REGION"/>
    <property type="match status" value="3"/>
</dbReference>
<dbReference type="OrthoDB" id="9984207at2759"/>
<organism evidence="10 11">
    <name type="scientific">Tigriopus californicus</name>
    <name type="common">Marine copepod</name>
    <dbReference type="NCBI Taxonomy" id="6832"/>
    <lineage>
        <taxon>Eukaryota</taxon>
        <taxon>Metazoa</taxon>
        <taxon>Ecdysozoa</taxon>
        <taxon>Arthropoda</taxon>
        <taxon>Crustacea</taxon>
        <taxon>Multicrustacea</taxon>
        <taxon>Hexanauplia</taxon>
        <taxon>Copepoda</taxon>
        <taxon>Harpacticoida</taxon>
        <taxon>Harpacticidae</taxon>
        <taxon>Tigriopus</taxon>
    </lineage>
</organism>
<dbReference type="SUPFAM" id="SSF50978">
    <property type="entry name" value="WD40 repeat-like"/>
    <property type="match status" value="1"/>
</dbReference>